<organism evidence="1">
    <name type="scientific">bioreactor metagenome</name>
    <dbReference type="NCBI Taxonomy" id="1076179"/>
    <lineage>
        <taxon>unclassified sequences</taxon>
        <taxon>metagenomes</taxon>
        <taxon>ecological metagenomes</taxon>
    </lineage>
</organism>
<dbReference type="EMBL" id="VSSQ01000016">
    <property type="protein sequence ID" value="MPL62029.1"/>
    <property type="molecule type" value="Genomic_DNA"/>
</dbReference>
<name>A0A644T5I1_9ZZZZ</name>
<evidence type="ECO:0000313" key="1">
    <source>
        <dbReference type="EMBL" id="MPL62029.1"/>
    </source>
</evidence>
<dbReference type="AlphaFoldDB" id="A0A644T5I1"/>
<sequence>MRYEDVNSEQELNQKVTDYVAMGYKLENRTNNYARLVKNDLILRI</sequence>
<reference evidence="1" key="1">
    <citation type="submission" date="2019-08" db="EMBL/GenBank/DDBJ databases">
        <authorList>
            <person name="Kucharzyk K."/>
            <person name="Murdoch R.W."/>
            <person name="Higgins S."/>
            <person name="Loffler F."/>
        </authorList>
    </citation>
    <scope>NUCLEOTIDE SEQUENCE</scope>
</reference>
<protein>
    <recommendedName>
        <fullName evidence="2">DUF4177 domain-containing protein</fullName>
    </recommendedName>
</protein>
<evidence type="ECO:0008006" key="2">
    <source>
        <dbReference type="Google" id="ProtNLM"/>
    </source>
</evidence>
<proteinExistence type="predicted"/>
<comment type="caution">
    <text evidence="1">The sequence shown here is derived from an EMBL/GenBank/DDBJ whole genome shotgun (WGS) entry which is preliminary data.</text>
</comment>
<gene>
    <name evidence="1" type="ORF">SDC9_07619</name>
</gene>
<accession>A0A644T5I1</accession>